<name>A0A923RMV3_9FIRM</name>
<dbReference type="InterPro" id="IPR050570">
    <property type="entry name" value="Cell_wall_metabolism_enzyme"/>
</dbReference>
<dbReference type="Proteomes" id="UP000649345">
    <property type="component" value="Unassembled WGS sequence"/>
</dbReference>
<keyword evidence="4" id="KW-1185">Reference proteome</keyword>
<dbReference type="SUPFAM" id="SSF51261">
    <property type="entry name" value="Duplicated hybrid motif"/>
    <property type="match status" value="1"/>
</dbReference>
<dbReference type="AlphaFoldDB" id="A0A923RMV3"/>
<dbReference type="CDD" id="cd12797">
    <property type="entry name" value="M23_peptidase"/>
    <property type="match status" value="1"/>
</dbReference>
<sequence>MRQLRPVLLTEASCCLLVLCLCLLLSWETAWIRAHIPEMKDDSQAEVLMREFAEQYENIWKDLKYFPIPEDKAEKETAVSYENSWMFERTYGGSYGHEGTDLMPPENRSDYYPVVSVSDGTVEKIGWLEKGGWRIGVRSLHDVYFYYAHLSSYAEEFQPGDPVKAGQLLGYMGDTGYGTREGTSGQFPVHLHFGIYVRTGELPDLAVNPYWFLKYLEHTKLPYGRE</sequence>
<dbReference type="RefSeq" id="WP_186872145.1">
    <property type="nucleotide sequence ID" value="NZ_JACOOR010000004.1"/>
</dbReference>
<gene>
    <name evidence="3" type="ORF">H8S44_08690</name>
</gene>
<dbReference type="Gene3D" id="2.70.70.10">
    <property type="entry name" value="Glucose Permease (Domain IIA)"/>
    <property type="match status" value="1"/>
</dbReference>
<comment type="caution">
    <text evidence="3">The sequence shown here is derived from an EMBL/GenBank/DDBJ whole genome shotgun (WGS) entry which is preliminary data.</text>
</comment>
<keyword evidence="1" id="KW-0732">Signal</keyword>
<evidence type="ECO:0000313" key="3">
    <source>
        <dbReference type="EMBL" id="MBC5659846.1"/>
    </source>
</evidence>
<feature type="domain" description="M23ase beta-sheet core" evidence="2">
    <location>
        <begin position="96"/>
        <end position="198"/>
    </location>
</feature>
<dbReference type="EMBL" id="JACOOR010000004">
    <property type="protein sequence ID" value="MBC5659846.1"/>
    <property type="molecule type" value="Genomic_DNA"/>
</dbReference>
<protein>
    <submittedName>
        <fullName evidence="3">M23 family metallopeptidase</fullName>
    </submittedName>
</protein>
<evidence type="ECO:0000313" key="4">
    <source>
        <dbReference type="Proteomes" id="UP000649345"/>
    </source>
</evidence>
<reference evidence="3" key="1">
    <citation type="submission" date="2020-08" db="EMBL/GenBank/DDBJ databases">
        <title>Genome public.</title>
        <authorList>
            <person name="Liu C."/>
            <person name="Sun Q."/>
        </authorList>
    </citation>
    <scope>NUCLEOTIDE SEQUENCE</scope>
    <source>
        <strain evidence="3">NSJ-68</strain>
    </source>
</reference>
<evidence type="ECO:0000256" key="1">
    <source>
        <dbReference type="ARBA" id="ARBA00022729"/>
    </source>
</evidence>
<dbReference type="InterPro" id="IPR016047">
    <property type="entry name" value="M23ase_b-sheet_dom"/>
</dbReference>
<dbReference type="GO" id="GO:0004222">
    <property type="term" value="F:metalloendopeptidase activity"/>
    <property type="evidence" value="ECO:0007669"/>
    <property type="project" value="TreeGrafter"/>
</dbReference>
<dbReference type="PANTHER" id="PTHR21666:SF289">
    <property type="entry name" value="L-ALA--D-GLU ENDOPEPTIDASE"/>
    <property type="match status" value="1"/>
</dbReference>
<organism evidence="3 4">
    <name type="scientific">Anaerosacchariphilus hominis</name>
    <dbReference type="NCBI Taxonomy" id="2763017"/>
    <lineage>
        <taxon>Bacteria</taxon>
        <taxon>Bacillati</taxon>
        <taxon>Bacillota</taxon>
        <taxon>Clostridia</taxon>
        <taxon>Lachnospirales</taxon>
        <taxon>Lachnospiraceae</taxon>
        <taxon>Anaerosacchariphilus</taxon>
    </lineage>
</organism>
<accession>A0A923RMV3</accession>
<proteinExistence type="predicted"/>
<dbReference type="PANTHER" id="PTHR21666">
    <property type="entry name" value="PEPTIDASE-RELATED"/>
    <property type="match status" value="1"/>
</dbReference>
<dbReference type="Pfam" id="PF01551">
    <property type="entry name" value="Peptidase_M23"/>
    <property type="match status" value="1"/>
</dbReference>
<dbReference type="InterPro" id="IPR011055">
    <property type="entry name" value="Dup_hybrid_motif"/>
</dbReference>
<evidence type="ECO:0000259" key="2">
    <source>
        <dbReference type="Pfam" id="PF01551"/>
    </source>
</evidence>